<keyword evidence="2" id="KW-1185">Reference proteome</keyword>
<evidence type="ECO:0000313" key="1">
    <source>
        <dbReference type="EMBL" id="QUR66396.1"/>
    </source>
</evidence>
<dbReference type="EMBL" id="CP046600">
    <property type="protein sequence ID" value="QUR66396.1"/>
    <property type="molecule type" value="Genomic_DNA"/>
</dbReference>
<accession>A0A975JVF4</accession>
<sequence>MRFHKPMPPKKSDADEEDDSDHAVMFIARYRGDADAIWGGHNLAV</sequence>
<dbReference type="AlphaFoldDB" id="A0A975JVF4"/>
<reference evidence="1" key="1">
    <citation type="submission" date="2019-12" db="EMBL/GenBank/DDBJ databases">
        <title>Mycobacterium spongiae sp. nov.</title>
        <authorList>
            <person name="Stinear T."/>
        </authorList>
    </citation>
    <scope>NUCLEOTIDE SEQUENCE</scope>
    <source>
        <strain evidence="1">FSD4b-SM</strain>
    </source>
</reference>
<proteinExistence type="predicted"/>
<dbReference type="Proteomes" id="UP000682202">
    <property type="component" value="Chromosome"/>
</dbReference>
<evidence type="ECO:0000313" key="2">
    <source>
        <dbReference type="Proteomes" id="UP000682202"/>
    </source>
</evidence>
<dbReference type="KEGG" id="mspg:F6B93_04205"/>
<organism evidence="1 2">
    <name type="scientific">Mycobacterium spongiae</name>
    <dbReference type="NCBI Taxonomy" id="886343"/>
    <lineage>
        <taxon>Bacteria</taxon>
        <taxon>Bacillati</taxon>
        <taxon>Actinomycetota</taxon>
        <taxon>Actinomycetes</taxon>
        <taxon>Mycobacteriales</taxon>
        <taxon>Mycobacteriaceae</taxon>
        <taxon>Mycobacterium</taxon>
    </lineage>
</organism>
<name>A0A975JVF4_9MYCO</name>
<protein>
    <submittedName>
        <fullName evidence="1">Uncharacterized protein</fullName>
    </submittedName>
</protein>
<gene>
    <name evidence="1" type="ORF">F6B93_04205</name>
</gene>